<feature type="transmembrane region" description="Helical" evidence="1">
    <location>
        <begin position="87"/>
        <end position="108"/>
    </location>
</feature>
<organism evidence="2 3">
    <name type="scientific">Pontibacter populi</name>
    <dbReference type="NCBI Taxonomy" id="890055"/>
    <lineage>
        <taxon>Bacteria</taxon>
        <taxon>Pseudomonadati</taxon>
        <taxon>Bacteroidota</taxon>
        <taxon>Cytophagia</taxon>
        <taxon>Cytophagales</taxon>
        <taxon>Hymenobacteraceae</taxon>
        <taxon>Pontibacter</taxon>
    </lineage>
</organism>
<dbReference type="InterPro" id="IPR011990">
    <property type="entry name" value="TPR-like_helical_dom_sf"/>
</dbReference>
<reference evidence="2 3" key="1">
    <citation type="submission" date="2021-07" db="EMBL/GenBank/DDBJ databases">
        <authorList>
            <person name="Kim M.K."/>
        </authorList>
    </citation>
    <scope>NUCLEOTIDE SEQUENCE [LARGE SCALE GENOMIC DNA]</scope>
    <source>
        <strain evidence="2 3">HLY7-15</strain>
    </source>
</reference>
<feature type="transmembrane region" description="Helical" evidence="1">
    <location>
        <begin position="176"/>
        <end position="196"/>
    </location>
</feature>
<feature type="transmembrane region" description="Helical" evidence="1">
    <location>
        <begin position="149"/>
        <end position="169"/>
    </location>
</feature>
<dbReference type="EMBL" id="JAHWXQ010000001">
    <property type="protein sequence ID" value="MBW3363842.1"/>
    <property type="molecule type" value="Genomic_DNA"/>
</dbReference>
<feature type="transmembrane region" description="Helical" evidence="1">
    <location>
        <begin position="120"/>
        <end position="143"/>
    </location>
</feature>
<sequence length="1013" mass="115737">MSKTNFWKNWDTDLKYPYLFLMVLAAVALLLGAYYYLAGNTAAYAWDKISDLQVVPVPVHEVTRLLEPFTLYADGYLLLEQYDTAPAIVHTWPAAVFLGILSLCLVFYTAAISTMRQIPYFVGISLLMLFLASFNIDLLQVFGAEQSQAMLLVAIVLLAGLSYGFQAFWKHIAFGWRVLAMLATIIVLGVAIFTEAEFAPDLTALHLVNYSSLATLIATLLFIIWISYENVNALLWINTQGKTPERRYSLWQFVLIAGLYLANLLLLYLRHMGYLQTDLIYVNGYLILLLSVVAGFWGMQQREAFYGRYFPFRPTGAILYLVFATIAFLSIGYAYATANDSLTTLFHTFIIYTHLVYGSVFFLYLMMNFGKLIKERKPVYKVVYEPRMFTLFSFFLMSTVILAILVIRTQYSTYFQAKAGYYNYLGDLYTASENPALAKRFYEESDVYDINNVKANYSLASMYRAESQRNNEIVHLKGALGKRPNPKLYVRMANLYDEKEYFFEKLYVLHEGINRFPESSEIYNNMALLYMQTSVTDSVEYYFNLAEKYSSDKEVIQSNKLAFYTRQAMLEPARALLNEAKGANYKSLRSNMAALRQLLGVSDRPDEAFAPDSLEQVEDFTLFYNQTISRLNNGDTSQLKAIDRYLKMPGNQLFQEDLLYSKALVHHYNGRPKEARSIVENLALTASGRSGYYYNALGIWMLEEENYLAGAHYFKQAKDLGYTQAFLSHGYALAMAHKPEAAVNALQEVGYTGLESATEVAGELEQVLQQNVRQTIASGSDDDKVKYLQTYLPQLTIEQVDALVKSVKEKELHRVALLSQIDYLMHQHKWRLANKAIKMASPQLQPEGELRSKLNLQQLKLWHYTKNYDALLDRMDNVFLTRLDKRYKLYFKASIAAAKGRDREAAEKYSQAVKILLFDEEVVKAASAFYKQYAPDEMTAYDILLDGITYNTFSAELHKAYALESLDRGLISYAAGALTTLQSLLTASEYTTFIKQFESHRQAAAKKADNWQL</sequence>
<keyword evidence="1" id="KW-1133">Transmembrane helix</keyword>
<dbReference type="SUPFAM" id="SSF48452">
    <property type="entry name" value="TPR-like"/>
    <property type="match status" value="1"/>
</dbReference>
<dbReference type="Gene3D" id="1.25.40.10">
    <property type="entry name" value="Tetratricopeptide repeat domain"/>
    <property type="match status" value="1"/>
</dbReference>
<gene>
    <name evidence="2" type="ORF">KYK27_02225</name>
</gene>
<evidence type="ECO:0000313" key="3">
    <source>
        <dbReference type="Proteomes" id="UP000774935"/>
    </source>
</evidence>
<feature type="transmembrane region" description="Helical" evidence="1">
    <location>
        <begin position="318"/>
        <end position="338"/>
    </location>
</feature>
<name>A0ABS6X7G9_9BACT</name>
<protein>
    <recommendedName>
        <fullName evidence="4">Tetratricopeptide repeat protein</fullName>
    </recommendedName>
</protein>
<evidence type="ECO:0000256" key="1">
    <source>
        <dbReference type="SAM" id="Phobius"/>
    </source>
</evidence>
<feature type="transmembrane region" description="Helical" evidence="1">
    <location>
        <begin position="16"/>
        <end position="37"/>
    </location>
</feature>
<feature type="transmembrane region" description="Helical" evidence="1">
    <location>
        <begin position="344"/>
        <end position="367"/>
    </location>
</feature>
<proteinExistence type="predicted"/>
<feature type="transmembrane region" description="Helical" evidence="1">
    <location>
        <begin position="248"/>
        <end position="268"/>
    </location>
</feature>
<feature type="transmembrane region" description="Helical" evidence="1">
    <location>
        <begin position="208"/>
        <end position="228"/>
    </location>
</feature>
<keyword evidence="1" id="KW-0812">Transmembrane</keyword>
<evidence type="ECO:0000313" key="2">
    <source>
        <dbReference type="EMBL" id="MBW3363842.1"/>
    </source>
</evidence>
<keyword evidence="3" id="KW-1185">Reference proteome</keyword>
<comment type="caution">
    <text evidence="2">The sequence shown here is derived from an EMBL/GenBank/DDBJ whole genome shotgun (WGS) entry which is preliminary data.</text>
</comment>
<feature type="transmembrane region" description="Helical" evidence="1">
    <location>
        <begin position="280"/>
        <end position="297"/>
    </location>
</feature>
<evidence type="ECO:0008006" key="4">
    <source>
        <dbReference type="Google" id="ProtNLM"/>
    </source>
</evidence>
<dbReference type="Proteomes" id="UP000774935">
    <property type="component" value="Unassembled WGS sequence"/>
</dbReference>
<feature type="transmembrane region" description="Helical" evidence="1">
    <location>
        <begin position="388"/>
        <end position="407"/>
    </location>
</feature>
<accession>A0ABS6X7G9</accession>
<keyword evidence="1" id="KW-0472">Membrane</keyword>